<organism evidence="4 5">
    <name type="scientific">Dictyostelium purpureum</name>
    <name type="common">Slime mold</name>
    <dbReference type="NCBI Taxonomy" id="5786"/>
    <lineage>
        <taxon>Eukaryota</taxon>
        <taxon>Amoebozoa</taxon>
        <taxon>Evosea</taxon>
        <taxon>Eumycetozoa</taxon>
        <taxon>Dictyostelia</taxon>
        <taxon>Dictyosteliales</taxon>
        <taxon>Dictyosteliaceae</taxon>
        <taxon>Dictyostelium</taxon>
    </lineage>
</organism>
<dbReference type="GeneID" id="10506315"/>
<dbReference type="AlphaFoldDB" id="F1A3J8"/>
<dbReference type="EMBL" id="GL871462">
    <property type="protein sequence ID" value="EGC29235.1"/>
    <property type="molecule type" value="Genomic_DNA"/>
</dbReference>
<feature type="domain" description="DDE Tnp4" evidence="3">
    <location>
        <begin position="121"/>
        <end position="270"/>
    </location>
</feature>
<dbReference type="InterPro" id="IPR027806">
    <property type="entry name" value="HARBI1_dom"/>
</dbReference>
<comment type="cofactor">
    <cofactor evidence="1">
        <name>a divalent metal cation</name>
        <dbReference type="ChEBI" id="CHEBI:60240"/>
    </cofactor>
</comment>
<keyword evidence="5" id="KW-1185">Reference proteome</keyword>
<sequence>MSGYYKSLNSIEDISNVSNECFQSLYWLSKTEFVDLYFKLKDMDPTYRIKELLVYLNYLKQYPTFKELTKMTGHSSSTLQKFLKRSVEMICIIFEQEPYKFEDRLKAKPLLLKGKLVYAIVDASIYKIESIPDPEVEKLYFSNKHGFHGIKFEFCVDTEGNIVWANGYYDGAIHDIDISQKSNLVNQKLEPNERVLGGLDYASEDFEHFFLTVTKDISPSEKTDEEIYMDMILKGKRTIIENLFGRQNQGLSILKQRYRGDVEYFSDILKSIFCISGKIKLK</sequence>
<evidence type="ECO:0000313" key="5">
    <source>
        <dbReference type="Proteomes" id="UP000001064"/>
    </source>
</evidence>
<dbReference type="Pfam" id="PF13359">
    <property type="entry name" value="DDE_Tnp_4"/>
    <property type="match status" value="1"/>
</dbReference>
<dbReference type="InParanoid" id="F1A3J8"/>
<evidence type="ECO:0000256" key="2">
    <source>
        <dbReference type="ARBA" id="ARBA00022723"/>
    </source>
</evidence>
<accession>F1A3J8</accession>
<dbReference type="GO" id="GO:0046872">
    <property type="term" value="F:metal ion binding"/>
    <property type="evidence" value="ECO:0007669"/>
    <property type="project" value="UniProtKB-KW"/>
</dbReference>
<name>F1A3J8_DICPU</name>
<dbReference type="OMA" id="NIVWANG"/>
<evidence type="ECO:0000313" key="4">
    <source>
        <dbReference type="EMBL" id="EGC29235.1"/>
    </source>
</evidence>
<evidence type="ECO:0000259" key="3">
    <source>
        <dbReference type="Pfam" id="PF13359"/>
    </source>
</evidence>
<protein>
    <recommendedName>
        <fullName evidence="3">DDE Tnp4 domain-containing protein</fullName>
    </recommendedName>
</protein>
<proteinExistence type="predicted"/>
<dbReference type="RefSeq" id="XP_003294239.1">
    <property type="nucleotide sequence ID" value="XM_003294191.1"/>
</dbReference>
<reference evidence="5" key="1">
    <citation type="journal article" date="2011" name="Genome Biol.">
        <title>Comparative genomics of the social amoebae Dictyostelium discoideum and Dictyostelium purpureum.</title>
        <authorList>
            <consortium name="US DOE Joint Genome Institute (JGI-PGF)"/>
            <person name="Sucgang R."/>
            <person name="Kuo A."/>
            <person name="Tian X."/>
            <person name="Salerno W."/>
            <person name="Parikh A."/>
            <person name="Feasley C.L."/>
            <person name="Dalin E."/>
            <person name="Tu H."/>
            <person name="Huang E."/>
            <person name="Barry K."/>
            <person name="Lindquist E."/>
            <person name="Shapiro H."/>
            <person name="Bruce D."/>
            <person name="Schmutz J."/>
            <person name="Salamov A."/>
            <person name="Fey P."/>
            <person name="Gaudet P."/>
            <person name="Anjard C."/>
            <person name="Babu M.M."/>
            <person name="Basu S."/>
            <person name="Bushmanova Y."/>
            <person name="van der Wel H."/>
            <person name="Katoh-Kurasawa M."/>
            <person name="Dinh C."/>
            <person name="Coutinho P.M."/>
            <person name="Saito T."/>
            <person name="Elias M."/>
            <person name="Schaap P."/>
            <person name="Kay R.R."/>
            <person name="Henrissat B."/>
            <person name="Eichinger L."/>
            <person name="Rivero F."/>
            <person name="Putnam N.H."/>
            <person name="West C.M."/>
            <person name="Loomis W.F."/>
            <person name="Chisholm R.L."/>
            <person name="Shaulsky G."/>
            <person name="Strassmann J.E."/>
            <person name="Queller D.C."/>
            <person name="Kuspa A."/>
            <person name="Grigoriev I.V."/>
        </authorList>
    </citation>
    <scope>NUCLEOTIDE SEQUENCE [LARGE SCALE GENOMIC DNA]</scope>
    <source>
        <strain evidence="5">QSDP1</strain>
    </source>
</reference>
<dbReference type="OrthoDB" id="6086191at2759"/>
<evidence type="ECO:0000256" key="1">
    <source>
        <dbReference type="ARBA" id="ARBA00001968"/>
    </source>
</evidence>
<dbReference type="VEuPathDB" id="AmoebaDB:DICPUDRAFT_84728"/>
<gene>
    <name evidence="4" type="ORF">DICPUDRAFT_84728</name>
</gene>
<dbReference type="KEGG" id="dpp:DICPUDRAFT_84728"/>
<keyword evidence="2" id="KW-0479">Metal-binding</keyword>
<dbReference type="Proteomes" id="UP000001064">
    <property type="component" value="Unassembled WGS sequence"/>
</dbReference>